<reference evidence="1" key="1">
    <citation type="submission" date="2020-11" db="EMBL/GenBank/DDBJ databases">
        <authorList>
            <person name="Tran Van P."/>
        </authorList>
    </citation>
    <scope>NUCLEOTIDE SEQUENCE</scope>
</reference>
<gene>
    <name evidence="1" type="ORF">TMSB3V08_LOCUS11175</name>
</gene>
<accession>A0A7R9EJ17</accession>
<protein>
    <submittedName>
        <fullName evidence="1">Uncharacterized protein</fullName>
    </submittedName>
</protein>
<evidence type="ECO:0000313" key="1">
    <source>
        <dbReference type="EMBL" id="CAD7434523.1"/>
    </source>
</evidence>
<dbReference type="AlphaFoldDB" id="A0A7R9EJ17"/>
<sequence>MVAHPYLLLLRARGGPSSLRMSYPYVAISSSLDLGDCSSSMYLSWSHLFSCSFQTFFLSACISLLRSDSFSGVSALLQTKRGHHQRQLDIINCGRGLRSMIDRGLIEGADIGQLIANLLELLKPTVLKYWKNNPEEVATPQKKRKKKPTPRVSIKAIDDFDRGVIRRAIHGMYDRDDHVTFRVNPGPGTASIFQGGRTTLYKLHHEIGFSWQKTNRRKVLMEDVNVAAKRIAFLREYRKLAAENINFVEKLPTKSWRKDEYAARFTKHDIKFDSSAVKMELMSKALAHKPEKR</sequence>
<name>A0A7R9EJ17_9NEOP</name>
<dbReference type="EMBL" id="OB797730">
    <property type="protein sequence ID" value="CAD7434523.1"/>
    <property type="molecule type" value="Genomic_DNA"/>
</dbReference>
<proteinExistence type="predicted"/>
<organism evidence="1">
    <name type="scientific">Timema monikensis</name>
    <dbReference type="NCBI Taxonomy" id="170555"/>
    <lineage>
        <taxon>Eukaryota</taxon>
        <taxon>Metazoa</taxon>
        <taxon>Ecdysozoa</taxon>
        <taxon>Arthropoda</taxon>
        <taxon>Hexapoda</taxon>
        <taxon>Insecta</taxon>
        <taxon>Pterygota</taxon>
        <taxon>Neoptera</taxon>
        <taxon>Polyneoptera</taxon>
        <taxon>Phasmatodea</taxon>
        <taxon>Timematodea</taxon>
        <taxon>Timematoidea</taxon>
        <taxon>Timematidae</taxon>
        <taxon>Timema</taxon>
    </lineage>
</organism>